<reference evidence="1 2" key="2">
    <citation type="submission" date="2007-08" db="EMBL/GenBank/DDBJ databases">
        <authorList>
            <person name="Fulton L."/>
            <person name="Clifton S."/>
            <person name="Fulton B."/>
            <person name="Xu J."/>
            <person name="Minx P."/>
            <person name="Pepin K.H."/>
            <person name="Johnson M."/>
            <person name="Thiruvilangam P."/>
            <person name="Bhonagiri V."/>
            <person name="Nash W.E."/>
            <person name="Wang C."/>
            <person name="Mardis E.R."/>
            <person name="Wilson R.K."/>
        </authorList>
    </citation>
    <scope>NUCLEOTIDE SEQUENCE [LARGE SCALE GENOMIC DNA]</scope>
    <source>
        <strain evidence="1 2">DSM 753</strain>
    </source>
</reference>
<evidence type="ECO:0000313" key="1">
    <source>
        <dbReference type="EMBL" id="EDO61065.1"/>
    </source>
</evidence>
<proteinExistence type="predicted"/>
<gene>
    <name evidence="1" type="ORF">CLOLEP_02677</name>
</gene>
<dbReference type="EMBL" id="ABCB02000019">
    <property type="protein sequence ID" value="EDO61065.1"/>
    <property type="molecule type" value="Genomic_DNA"/>
</dbReference>
<evidence type="ECO:0000313" key="2">
    <source>
        <dbReference type="Proteomes" id="UP000003490"/>
    </source>
</evidence>
<dbReference type="AlphaFoldDB" id="A7VVR5"/>
<organism evidence="1 2">
    <name type="scientific">[Clostridium] leptum DSM 753</name>
    <dbReference type="NCBI Taxonomy" id="428125"/>
    <lineage>
        <taxon>Bacteria</taxon>
        <taxon>Bacillati</taxon>
        <taxon>Bacillota</taxon>
        <taxon>Clostridia</taxon>
        <taxon>Eubacteriales</taxon>
        <taxon>Oscillospiraceae</taxon>
        <taxon>Oscillospiraceae incertae sedis</taxon>
    </lineage>
</organism>
<dbReference type="HOGENOM" id="CLU_3326578_0_0_9"/>
<reference evidence="1 2" key="1">
    <citation type="submission" date="2007-08" db="EMBL/GenBank/DDBJ databases">
        <title>Draft genome sequence of Clostridium leptum (DSM 753).</title>
        <authorList>
            <person name="Sudarsanam P."/>
            <person name="Ley R."/>
            <person name="Guruge J."/>
            <person name="Turnbaugh P.J."/>
            <person name="Mahowald M."/>
            <person name="Liep D."/>
            <person name="Gordon J."/>
        </authorList>
    </citation>
    <scope>NUCLEOTIDE SEQUENCE [LARGE SCALE GENOMIC DNA]</scope>
    <source>
        <strain evidence="1 2">DSM 753</strain>
    </source>
</reference>
<dbReference type="Proteomes" id="UP000003490">
    <property type="component" value="Unassembled WGS sequence"/>
</dbReference>
<comment type="caution">
    <text evidence="1">The sequence shown here is derived from an EMBL/GenBank/DDBJ whole genome shotgun (WGS) entry which is preliminary data.</text>
</comment>
<sequence>MSTVQTETPSSRFRGCEKCIAKRGAGDYNRIRREKQRR</sequence>
<protein>
    <submittedName>
        <fullName evidence="1">Uncharacterized protein</fullName>
    </submittedName>
</protein>
<accession>A7VVR5</accession>
<name>A7VVR5_9FIRM</name>